<dbReference type="PROSITE" id="PS51419">
    <property type="entry name" value="RAB"/>
    <property type="match status" value="1"/>
</dbReference>
<dbReference type="InterPro" id="IPR001806">
    <property type="entry name" value="Small_GTPase"/>
</dbReference>
<dbReference type="GO" id="GO:0003924">
    <property type="term" value="F:GTPase activity"/>
    <property type="evidence" value="ECO:0007669"/>
    <property type="project" value="InterPro"/>
</dbReference>
<keyword evidence="5" id="KW-1185">Reference proteome</keyword>
<dbReference type="EMBL" id="CAJVCH010571181">
    <property type="protein sequence ID" value="CAG7836869.1"/>
    <property type="molecule type" value="Genomic_DNA"/>
</dbReference>
<dbReference type="Pfam" id="PF00071">
    <property type="entry name" value="Ras"/>
    <property type="match status" value="1"/>
</dbReference>
<dbReference type="OrthoDB" id="10006973at2759"/>
<dbReference type="PANTHER" id="PTHR47978">
    <property type="match status" value="1"/>
</dbReference>
<evidence type="ECO:0000313" key="4">
    <source>
        <dbReference type="EMBL" id="CAG7836869.1"/>
    </source>
</evidence>
<evidence type="ECO:0000256" key="2">
    <source>
        <dbReference type="ARBA" id="ARBA00022741"/>
    </source>
</evidence>
<dbReference type="SMART" id="SM00175">
    <property type="entry name" value="RAB"/>
    <property type="match status" value="1"/>
</dbReference>
<feature type="compositionally biased region" description="Low complexity" evidence="3">
    <location>
        <begin position="130"/>
        <end position="147"/>
    </location>
</feature>
<evidence type="ECO:0000313" key="5">
    <source>
        <dbReference type="Proteomes" id="UP000708208"/>
    </source>
</evidence>
<sequence>MIQHYYRNVNAVVFAYDVTNLSSFDSLPGWITECEKYNLTRAVPRILIGNKLDCGLQIVPTNVAQKFADMHNMPLFETSALDDSQANHVESIFMTLAHKLKASKPMMGPTSETPPSIVLHRADVAGVEHSSSPSDSSNENNSSSCMC</sequence>
<evidence type="ECO:0000256" key="1">
    <source>
        <dbReference type="ARBA" id="ARBA00006270"/>
    </source>
</evidence>
<name>A0A8J2LQB9_9HEXA</name>
<accession>A0A8J2LQB9</accession>
<feature type="region of interest" description="Disordered" evidence="3">
    <location>
        <begin position="125"/>
        <end position="147"/>
    </location>
</feature>
<comment type="caution">
    <text evidence="4">The sequence shown here is derived from an EMBL/GenBank/DDBJ whole genome shotgun (WGS) entry which is preliminary data.</text>
</comment>
<protein>
    <submittedName>
        <fullName evidence="4">Uncharacterized protein</fullName>
    </submittedName>
</protein>
<proteinExistence type="inferred from homology"/>
<gene>
    <name evidence="4" type="ORF">AFUS01_LOCUS46061</name>
</gene>
<keyword evidence="2" id="KW-0547">Nucleotide-binding</keyword>
<comment type="similarity">
    <text evidence="1">Belongs to the small GTPase superfamily. Rab family.</text>
</comment>
<organism evidence="4 5">
    <name type="scientific">Allacma fusca</name>
    <dbReference type="NCBI Taxonomy" id="39272"/>
    <lineage>
        <taxon>Eukaryota</taxon>
        <taxon>Metazoa</taxon>
        <taxon>Ecdysozoa</taxon>
        <taxon>Arthropoda</taxon>
        <taxon>Hexapoda</taxon>
        <taxon>Collembola</taxon>
        <taxon>Symphypleona</taxon>
        <taxon>Sminthuridae</taxon>
        <taxon>Allacma</taxon>
    </lineage>
</organism>
<reference evidence="4" key="1">
    <citation type="submission" date="2021-06" db="EMBL/GenBank/DDBJ databases">
        <authorList>
            <person name="Hodson N. C."/>
            <person name="Mongue J. A."/>
            <person name="Jaron S. K."/>
        </authorList>
    </citation>
    <scope>NUCLEOTIDE SEQUENCE</scope>
</reference>
<dbReference type="Proteomes" id="UP000708208">
    <property type="component" value="Unassembled WGS sequence"/>
</dbReference>
<dbReference type="AlphaFoldDB" id="A0A8J2LQB9"/>
<dbReference type="GO" id="GO:0005525">
    <property type="term" value="F:GTP binding"/>
    <property type="evidence" value="ECO:0007669"/>
    <property type="project" value="InterPro"/>
</dbReference>
<evidence type="ECO:0000256" key="3">
    <source>
        <dbReference type="SAM" id="MobiDB-lite"/>
    </source>
</evidence>